<sequence length="240" mass="27708">MQDDKRFSWQDTINQVAIKNQLSDIQKGALLIMSTFLEFNGDGKLFDTKGGKLTVNKLAPLIRRDTRTAKRIVTECENIGALTTHKEGKETIITFTDMLYKCGETLKGTAERFVKVYKLSVRELVGKFTLKEIGFLSDLLPHFHWKTHILCENPTEMDSNKIKVWRRKDIIEKLRYNKDFVYETMNKFKRNLVTIEISSAIDLICLSPNLVSRQEYKVTLEKIEEVAHSIADNPQGISYL</sequence>
<name>A0ABS3P3N3_9BACI</name>
<proteinExistence type="predicted"/>
<accession>A0ABS3P3N3</accession>
<gene>
    <name evidence="1" type="ORF">J4P90_21830</name>
</gene>
<evidence type="ECO:0000313" key="2">
    <source>
        <dbReference type="Proteomes" id="UP000677611"/>
    </source>
</evidence>
<reference evidence="1 2" key="1">
    <citation type="submission" date="2021-03" db="EMBL/GenBank/DDBJ databases">
        <title>Identification of novel Bacillus strains.</title>
        <authorList>
            <person name="Xiao Z."/>
            <person name="Li Y."/>
            <person name="Shen J."/>
        </authorList>
    </citation>
    <scope>NUCLEOTIDE SEQUENCE [LARGE SCALE GENOMIC DNA]</scope>
    <source>
        <strain evidence="1 2">SY8</strain>
    </source>
</reference>
<keyword evidence="2" id="KW-1185">Reference proteome</keyword>
<organism evidence="1 2">
    <name type="scientific">Bacillus arachidis</name>
    <dbReference type="NCBI Taxonomy" id="2819290"/>
    <lineage>
        <taxon>Bacteria</taxon>
        <taxon>Bacillati</taxon>
        <taxon>Bacillota</taxon>
        <taxon>Bacilli</taxon>
        <taxon>Bacillales</taxon>
        <taxon>Bacillaceae</taxon>
        <taxon>Bacillus</taxon>
    </lineage>
</organism>
<comment type="caution">
    <text evidence="1">The sequence shown here is derived from an EMBL/GenBank/DDBJ whole genome shotgun (WGS) entry which is preliminary data.</text>
</comment>
<evidence type="ECO:0000313" key="1">
    <source>
        <dbReference type="EMBL" id="MBO1627808.1"/>
    </source>
</evidence>
<protein>
    <submittedName>
        <fullName evidence="1">Uncharacterized protein</fullName>
    </submittedName>
</protein>
<dbReference type="Proteomes" id="UP000677611">
    <property type="component" value="Unassembled WGS sequence"/>
</dbReference>
<dbReference type="EMBL" id="JAGDQJ010000030">
    <property type="protein sequence ID" value="MBO1627808.1"/>
    <property type="molecule type" value="Genomic_DNA"/>
</dbReference>